<evidence type="ECO:0000313" key="2">
    <source>
        <dbReference type="Proteomes" id="UP000215335"/>
    </source>
</evidence>
<name>A0A232EN20_9HYME</name>
<sequence length="78" mass="9312">MEVKDSTSRQKNSNRDYCAVKGCRSIAYNDLSLSFHRFLKPNKHFVNKQNHFGNSKKIYIYAAWSKALKINRIYYKYI</sequence>
<dbReference type="Proteomes" id="UP000215335">
    <property type="component" value="Unassembled WGS sequence"/>
</dbReference>
<evidence type="ECO:0008006" key="3">
    <source>
        <dbReference type="Google" id="ProtNLM"/>
    </source>
</evidence>
<accession>A0A232EN20</accession>
<reference evidence="1 2" key="1">
    <citation type="journal article" date="2017" name="Curr. Biol.">
        <title>The Evolution of Venom by Co-option of Single-Copy Genes.</title>
        <authorList>
            <person name="Martinson E.O."/>
            <person name="Mrinalini"/>
            <person name="Kelkar Y.D."/>
            <person name="Chang C.H."/>
            <person name="Werren J.H."/>
        </authorList>
    </citation>
    <scope>NUCLEOTIDE SEQUENCE [LARGE SCALE GENOMIC DNA]</scope>
    <source>
        <strain evidence="1 2">Alberta</strain>
        <tissue evidence="1">Whole body</tissue>
    </source>
</reference>
<organism evidence="1 2">
    <name type="scientific">Trichomalopsis sarcophagae</name>
    <dbReference type="NCBI Taxonomy" id="543379"/>
    <lineage>
        <taxon>Eukaryota</taxon>
        <taxon>Metazoa</taxon>
        <taxon>Ecdysozoa</taxon>
        <taxon>Arthropoda</taxon>
        <taxon>Hexapoda</taxon>
        <taxon>Insecta</taxon>
        <taxon>Pterygota</taxon>
        <taxon>Neoptera</taxon>
        <taxon>Endopterygota</taxon>
        <taxon>Hymenoptera</taxon>
        <taxon>Apocrita</taxon>
        <taxon>Proctotrupomorpha</taxon>
        <taxon>Chalcidoidea</taxon>
        <taxon>Pteromalidae</taxon>
        <taxon>Pteromalinae</taxon>
        <taxon>Trichomalopsis</taxon>
    </lineage>
</organism>
<proteinExistence type="predicted"/>
<comment type="caution">
    <text evidence="1">The sequence shown here is derived from an EMBL/GenBank/DDBJ whole genome shotgun (WGS) entry which is preliminary data.</text>
</comment>
<dbReference type="AlphaFoldDB" id="A0A232EN20"/>
<keyword evidence="2" id="KW-1185">Reference proteome</keyword>
<dbReference type="EMBL" id="NNAY01003258">
    <property type="protein sequence ID" value="OXU19721.1"/>
    <property type="molecule type" value="Genomic_DNA"/>
</dbReference>
<evidence type="ECO:0000313" key="1">
    <source>
        <dbReference type="EMBL" id="OXU19721.1"/>
    </source>
</evidence>
<gene>
    <name evidence="1" type="ORF">TSAR_005764</name>
</gene>
<protein>
    <recommendedName>
        <fullName evidence="3">THAP-type domain-containing protein</fullName>
    </recommendedName>
</protein>